<accession>A0A7D4UGH3</accession>
<reference evidence="1 2" key="1">
    <citation type="submission" date="2020-05" db="EMBL/GenBank/DDBJ databases">
        <title>Mucilaginibacter mali sp. nov.</title>
        <authorList>
            <person name="Kim H.S."/>
            <person name="Lee K.C."/>
            <person name="Suh M.K."/>
            <person name="Kim J.-S."/>
            <person name="Han K.-I."/>
            <person name="Eom M.K."/>
            <person name="Shin Y.K."/>
            <person name="Lee J.-S."/>
        </authorList>
    </citation>
    <scope>NUCLEOTIDE SEQUENCE [LARGE SCALE GENOMIC DNA]</scope>
    <source>
        <strain evidence="1 2">G2-14</strain>
    </source>
</reference>
<evidence type="ECO:0000313" key="1">
    <source>
        <dbReference type="EMBL" id="QKJ31836.1"/>
    </source>
</evidence>
<evidence type="ECO:0008006" key="3">
    <source>
        <dbReference type="Google" id="ProtNLM"/>
    </source>
</evidence>
<gene>
    <name evidence="1" type="ORF">HQ865_19395</name>
</gene>
<dbReference type="EMBL" id="CP054139">
    <property type="protein sequence ID" value="QKJ31836.1"/>
    <property type="molecule type" value="Genomic_DNA"/>
</dbReference>
<sequence length="283" mass="32678">MKPLFFIAVAATAISLSLAVRIERHGQINRQDMKGPVKFITTYTYDAPKTGAGIDSDWQYKSAIAYNRQVKQIASYVYKRNGSVEVITNTYNTDGRQLVTAYQSGREISRSVYSRNAQDNLVEEILFGARVMLRIIYSKAGDRDTMYAYDAAGKPFKKVIYHFDNAHHSIEEIWNNSNGVMDYRQVYTYDKKGNRLSQIRYNELNAVYSRQLNTYDDNNNLLTQTDSNNYYIGGFGAYDNLNGDVHTRVFRYPIIDSHGNWLQEDAMRNGVAVRTMKRQIEYY</sequence>
<dbReference type="Proteomes" id="UP000505355">
    <property type="component" value="Chromosome"/>
</dbReference>
<keyword evidence="2" id="KW-1185">Reference proteome</keyword>
<organism evidence="1 2">
    <name type="scientific">Mucilaginibacter mali</name>
    <dbReference type="NCBI Taxonomy" id="2740462"/>
    <lineage>
        <taxon>Bacteria</taxon>
        <taxon>Pseudomonadati</taxon>
        <taxon>Bacteroidota</taxon>
        <taxon>Sphingobacteriia</taxon>
        <taxon>Sphingobacteriales</taxon>
        <taxon>Sphingobacteriaceae</taxon>
        <taxon>Mucilaginibacter</taxon>
    </lineage>
</organism>
<dbReference type="Gene3D" id="2.180.10.10">
    <property type="entry name" value="RHS repeat-associated core"/>
    <property type="match status" value="1"/>
</dbReference>
<dbReference type="RefSeq" id="WP_173416492.1">
    <property type="nucleotide sequence ID" value="NZ_CP054139.1"/>
</dbReference>
<proteinExistence type="predicted"/>
<dbReference type="AlphaFoldDB" id="A0A7D4UGH3"/>
<protein>
    <recommendedName>
        <fullName evidence="3">YD repeat-containing protein</fullName>
    </recommendedName>
</protein>
<name>A0A7D4UGH3_9SPHI</name>
<dbReference type="KEGG" id="mmab:HQ865_19395"/>
<evidence type="ECO:0000313" key="2">
    <source>
        <dbReference type="Proteomes" id="UP000505355"/>
    </source>
</evidence>